<keyword evidence="1" id="KW-0805">Transcription regulation</keyword>
<evidence type="ECO:0000313" key="6">
    <source>
        <dbReference type="Proteomes" id="UP000254208"/>
    </source>
</evidence>
<evidence type="ECO:0000256" key="3">
    <source>
        <dbReference type="ARBA" id="ARBA00023163"/>
    </source>
</evidence>
<dbReference type="InterPro" id="IPR018062">
    <property type="entry name" value="HTH_AraC-typ_CS"/>
</dbReference>
<feature type="domain" description="HTH araC/xylS-type" evidence="4">
    <location>
        <begin position="237"/>
        <end position="335"/>
    </location>
</feature>
<dbReference type="Proteomes" id="UP000254208">
    <property type="component" value="Unassembled WGS sequence"/>
</dbReference>
<name>A0A379FPD7_PRORE</name>
<keyword evidence="2" id="KW-0238">DNA-binding</keyword>
<proteinExistence type="predicted"/>
<dbReference type="PROSITE" id="PS01124">
    <property type="entry name" value="HTH_ARAC_FAMILY_2"/>
    <property type="match status" value="1"/>
</dbReference>
<dbReference type="AlphaFoldDB" id="A0A379FPD7"/>
<dbReference type="Pfam" id="PF12833">
    <property type="entry name" value="HTH_18"/>
    <property type="match status" value="1"/>
</dbReference>
<organism evidence="5 6">
    <name type="scientific">Providencia rettgeri</name>
    <dbReference type="NCBI Taxonomy" id="587"/>
    <lineage>
        <taxon>Bacteria</taxon>
        <taxon>Pseudomonadati</taxon>
        <taxon>Pseudomonadota</taxon>
        <taxon>Gammaproteobacteria</taxon>
        <taxon>Enterobacterales</taxon>
        <taxon>Morganellaceae</taxon>
        <taxon>Providencia</taxon>
    </lineage>
</organism>
<evidence type="ECO:0000259" key="4">
    <source>
        <dbReference type="PROSITE" id="PS01124"/>
    </source>
</evidence>
<dbReference type="PROSITE" id="PS00041">
    <property type="entry name" value="HTH_ARAC_FAMILY_1"/>
    <property type="match status" value="1"/>
</dbReference>
<sequence length="336" mass="38677">MQKKIGKYIFGNIYLYLELQCDTKLIDLYNFKHTNNIHALYHQVEIVEHLILKLYLNTINEGIVMQVVNSPNQYVIKQIKVNSNAAHHIIDLETKGLLIVEQGSVLLETPSNSQRLNEGDILYHKQGAYSLQLAETTNCDLLWISLDDKFLRNFISNHGAELSGIDRGEGLPCDVIKFNSSPLINEIKASLNAFINNEYPDVIFSLRVSELLLLLSYSEQGALLLSNFRQLSSRQVERLQLFMENNYLKEWRLSEFARTFGMGLTTFKELFNTVYATSPRSWISEKRIMYAHQLLINTTMSIVEVSMEAGFSSQSYFTQTYRKRFGYTPSRSRIAA</sequence>
<dbReference type="PANTHER" id="PTHR43280:SF2">
    <property type="entry name" value="HTH-TYPE TRANSCRIPTIONAL REGULATOR EXSA"/>
    <property type="match status" value="1"/>
</dbReference>
<dbReference type="Pfam" id="PF22200">
    <property type="entry name" value="ExsA_N"/>
    <property type="match status" value="1"/>
</dbReference>
<dbReference type="InterPro" id="IPR009057">
    <property type="entry name" value="Homeodomain-like_sf"/>
</dbReference>
<keyword evidence="3" id="KW-0804">Transcription</keyword>
<evidence type="ECO:0000256" key="2">
    <source>
        <dbReference type="ARBA" id="ARBA00023125"/>
    </source>
</evidence>
<dbReference type="InterPro" id="IPR054015">
    <property type="entry name" value="ExsA-like_N"/>
</dbReference>
<dbReference type="Gene3D" id="1.10.10.60">
    <property type="entry name" value="Homeodomain-like"/>
    <property type="match status" value="1"/>
</dbReference>
<dbReference type="SMART" id="SM00342">
    <property type="entry name" value="HTH_ARAC"/>
    <property type="match status" value="1"/>
</dbReference>
<evidence type="ECO:0000313" key="5">
    <source>
        <dbReference type="EMBL" id="SUC30548.1"/>
    </source>
</evidence>
<dbReference type="PRINTS" id="PR00032">
    <property type="entry name" value="HTHARAC"/>
</dbReference>
<dbReference type="PANTHER" id="PTHR43280">
    <property type="entry name" value="ARAC-FAMILY TRANSCRIPTIONAL REGULATOR"/>
    <property type="match status" value="1"/>
</dbReference>
<dbReference type="SUPFAM" id="SSF46689">
    <property type="entry name" value="Homeodomain-like"/>
    <property type="match status" value="1"/>
</dbReference>
<accession>A0A379FPD7</accession>
<gene>
    <name evidence="5" type="primary">rhaS_2</name>
    <name evidence="5" type="ORF">NCTC11801_01478</name>
</gene>
<dbReference type="GO" id="GO:0043565">
    <property type="term" value="F:sequence-specific DNA binding"/>
    <property type="evidence" value="ECO:0007669"/>
    <property type="project" value="InterPro"/>
</dbReference>
<dbReference type="EMBL" id="UGTZ01000001">
    <property type="protein sequence ID" value="SUC30548.1"/>
    <property type="molecule type" value="Genomic_DNA"/>
</dbReference>
<dbReference type="InterPro" id="IPR020449">
    <property type="entry name" value="Tscrpt_reg_AraC-type_HTH"/>
</dbReference>
<dbReference type="InterPro" id="IPR018060">
    <property type="entry name" value="HTH_AraC"/>
</dbReference>
<evidence type="ECO:0000256" key="1">
    <source>
        <dbReference type="ARBA" id="ARBA00023015"/>
    </source>
</evidence>
<dbReference type="GO" id="GO:0003700">
    <property type="term" value="F:DNA-binding transcription factor activity"/>
    <property type="evidence" value="ECO:0007669"/>
    <property type="project" value="InterPro"/>
</dbReference>
<protein>
    <submittedName>
        <fullName evidence="5">L-rhamnose operon regulatory protein rhaS</fullName>
    </submittedName>
</protein>
<reference evidence="5 6" key="1">
    <citation type="submission" date="2018-06" db="EMBL/GenBank/DDBJ databases">
        <authorList>
            <consortium name="Pathogen Informatics"/>
            <person name="Doyle S."/>
        </authorList>
    </citation>
    <scope>NUCLEOTIDE SEQUENCE [LARGE SCALE GENOMIC DNA]</scope>
    <source>
        <strain evidence="5 6">NCTC11801</strain>
    </source>
</reference>